<reference evidence="3 4" key="1">
    <citation type="journal article" date="2014" name="Genome Announc.">
        <title>Genome Sequence of a Promising Hydrogen-Producing Facultative Anaerobic Bacterium, Brevundimonas naejangsanensis Strain B1.</title>
        <authorList>
            <person name="Su H."/>
            <person name="Zhang T."/>
            <person name="Bao M."/>
            <person name="Jiang Y."/>
            <person name="Wang Y."/>
            <person name="Tan T."/>
        </authorList>
    </citation>
    <scope>NUCLEOTIDE SEQUENCE [LARGE SCALE GENOMIC DNA]</scope>
    <source>
        <strain evidence="3 4">B1</strain>
    </source>
</reference>
<keyword evidence="1" id="KW-1133">Transmembrane helix</keyword>
<keyword evidence="1" id="KW-0472">Membrane</keyword>
<protein>
    <recommendedName>
        <fullName evidence="5">Prepilin-type N-terminal cleavage/methylation domain-containing protein</fullName>
    </recommendedName>
</protein>
<dbReference type="NCBIfam" id="TIGR02532">
    <property type="entry name" value="IV_pilin_GFxxxE"/>
    <property type="match status" value="1"/>
</dbReference>
<accession>A0A172Y9E8</accession>
<dbReference type="KEGG" id="bne:DA69_14100"/>
<keyword evidence="4" id="KW-1185">Reference proteome</keyword>
<dbReference type="OrthoDB" id="7190097at2"/>
<dbReference type="EMBL" id="CP015614">
    <property type="protein sequence ID" value="ANF53308.1"/>
    <property type="molecule type" value="Genomic_DNA"/>
</dbReference>
<evidence type="ECO:0000313" key="2">
    <source>
        <dbReference type="EMBL" id="ANF53308.1"/>
    </source>
</evidence>
<dbReference type="EMBL" id="CP015614">
    <property type="protein sequence ID" value="ANF55762.1"/>
    <property type="molecule type" value="Genomic_DNA"/>
</dbReference>
<sequence>MSRPIPRADFSRRPGGAVDAARAGYSLMEVLVVLAIFALSASIIMPSTSRMLDQTAAHAVFFEFQRQVSDLRREANRTGEPLRIIDPAMPELEGDRRIELRAPWRYTLSPALSVAEGGGCSTASANLIHQDRVVMTLRSEDGTCRFIRYQAAAS</sequence>
<name>A0A172Y9E8_9CAUL</name>
<dbReference type="RefSeq" id="WP_025978692.1">
    <property type="nucleotide sequence ID" value="NZ_CP015614.1"/>
</dbReference>
<dbReference type="AlphaFoldDB" id="A0A172Y9E8"/>
<organism evidence="3 4">
    <name type="scientific">Brevundimonas naejangsanensis</name>
    <dbReference type="NCBI Taxonomy" id="588932"/>
    <lineage>
        <taxon>Bacteria</taxon>
        <taxon>Pseudomonadati</taxon>
        <taxon>Pseudomonadota</taxon>
        <taxon>Alphaproteobacteria</taxon>
        <taxon>Caulobacterales</taxon>
        <taxon>Caulobacteraceae</taxon>
        <taxon>Brevundimonas</taxon>
    </lineage>
</organism>
<evidence type="ECO:0008006" key="5">
    <source>
        <dbReference type="Google" id="ProtNLM"/>
    </source>
</evidence>
<proteinExistence type="predicted"/>
<dbReference type="KEGG" id="bne:DA69_00080"/>
<feature type="transmembrane region" description="Helical" evidence="1">
    <location>
        <begin position="23"/>
        <end position="44"/>
    </location>
</feature>
<dbReference type="Proteomes" id="UP000077603">
    <property type="component" value="Chromosome"/>
</dbReference>
<gene>
    <name evidence="2" type="ORF">DA69_00080</name>
    <name evidence="3" type="ORF">DA69_14100</name>
</gene>
<evidence type="ECO:0000313" key="4">
    <source>
        <dbReference type="Proteomes" id="UP000077603"/>
    </source>
</evidence>
<dbReference type="InterPro" id="IPR045584">
    <property type="entry name" value="Pilin-like"/>
</dbReference>
<dbReference type="STRING" id="588932.DA69_00080"/>
<keyword evidence="1" id="KW-0812">Transmembrane</keyword>
<dbReference type="SUPFAM" id="SSF54523">
    <property type="entry name" value="Pili subunits"/>
    <property type="match status" value="1"/>
</dbReference>
<dbReference type="InterPro" id="IPR012902">
    <property type="entry name" value="N_methyl_site"/>
</dbReference>
<reference evidence="3" key="2">
    <citation type="submission" date="2016-05" db="EMBL/GenBank/DDBJ databases">
        <title>Complete genome sequence of Brevundimonas naejangsanensis B1.</title>
        <authorList>
            <person name="Wang S."/>
            <person name="Zhang T."/>
            <person name="Bao M."/>
            <person name="Su H."/>
        </authorList>
    </citation>
    <scope>NUCLEOTIDE SEQUENCE</scope>
    <source>
        <strain evidence="3">B1</strain>
    </source>
</reference>
<evidence type="ECO:0000313" key="3">
    <source>
        <dbReference type="EMBL" id="ANF55762.1"/>
    </source>
</evidence>
<evidence type="ECO:0000256" key="1">
    <source>
        <dbReference type="SAM" id="Phobius"/>
    </source>
</evidence>
<dbReference type="Pfam" id="PF07963">
    <property type="entry name" value="N_methyl"/>
    <property type="match status" value="1"/>
</dbReference>